<keyword evidence="4" id="KW-1185">Reference proteome</keyword>
<feature type="transmembrane region" description="Helical" evidence="2">
    <location>
        <begin position="575"/>
        <end position="592"/>
    </location>
</feature>
<evidence type="ECO:0000256" key="2">
    <source>
        <dbReference type="SAM" id="Phobius"/>
    </source>
</evidence>
<feature type="compositionally biased region" description="Basic and acidic residues" evidence="1">
    <location>
        <begin position="8"/>
        <end position="20"/>
    </location>
</feature>
<gene>
    <name evidence="3" type="ORF">EMPG_16559</name>
</gene>
<dbReference type="OrthoDB" id="5350410at2759"/>
<reference evidence="4" key="1">
    <citation type="journal article" date="2015" name="PLoS Genet.">
        <title>The dynamic genome and transcriptome of the human fungal pathogen Blastomyces and close relative Emmonsia.</title>
        <authorList>
            <person name="Munoz J.F."/>
            <person name="Gauthier G.M."/>
            <person name="Desjardins C.A."/>
            <person name="Gallo J.E."/>
            <person name="Holder J."/>
            <person name="Sullivan T.D."/>
            <person name="Marty A.J."/>
            <person name="Carmen J.C."/>
            <person name="Chen Z."/>
            <person name="Ding L."/>
            <person name="Gujja S."/>
            <person name="Magrini V."/>
            <person name="Misas E."/>
            <person name="Mitreva M."/>
            <person name="Priest M."/>
            <person name="Saif S."/>
            <person name="Whiston E.A."/>
            <person name="Young S."/>
            <person name="Zeng Q."/>
            <person name="Goldman W.E."/>
            <person name="Mardis E.R."/>
            <person name="Taylor J.W."/>
            <person name="McEwen J.G."/>
            <person name="Clay O.K."/>
            <person name="Klein B.S."/>
            <person name="Cuomo C.A."/>
        </authorList>
    </citation>
    <scope>NUCLEOTIDE SEQUENCE [LARGE SCALE GENOMIC DNA]</scope>
    <source>
        <strain evidence="4">UAMH 139</strain>
    </source>
</reference>
<dbReference type="EMBL" id="LDEV01002706">
    <property type="protein sequence ID" value="KLJ07974.1"/>
    <property type="molecule type" value="Genomic_DNA"/>
</dbReference>
<feature type="compositionally biased region" description="Low complexity" evidence="1">
    <location>
        <begin position="518"/>
        <end position="540"/>
    </location>
</feature>
<proteinExistence type="predicted"/>
<feature type="compositionally biased region" description="Basic and acidic residues" evidence="1">
    <location>
        <begin position="316"/>
        <end position="343"/>
    </location>
</feature>
<keyword evidence="2" id="KW-0472">Membrane</keyword>
<accession>A0A0H1B959</accession>
<evidence type="ECO:0000313" key="3">
    <source>
        <dbReference type="EMBL" id="KLJ07974.1"/>
    </source>
</evidence>
<dbReference type="Proteomes" id="UP000053573">
    <property type="component" value="Unassembled WGS sequence"/>
</dbReference>
<feature type="compositionally biased region" description="Low complexity" evidence="1">
    <location>
        <begin position="410"/>
        <end position="425"/>
    </location>
</feature>
<feature type="region of interest" description="Disordered" evidence="1">
    <location>
        <begin position="1"/>
        <end position="363"/>
    </location>
</feature>
<feature type="compositionally biased region" description="Polar residues" evidence="1">
    <location>
        <begin position="24"/>
        <end position="43"/>
    </location>
</feature>
<organism evidence="3 4">
    <name type="scientific">Blastomyces silverae</name>
    <dbReference type="NCBI Taxonomy" id="2060906"/>
    <lineage>
        <taxon>Eukaryota</taxon>
        <taxon>Fungi</taxon>
        <taxon>Dikarya</taxon>
        <taxon>Ascomycota</taxon>
        <taxon>Pezizomycotina</taxon>
        <taxon>Eurotiomycetes</taxon>
        <taxon>Eurotiomycetidae</taxon>
        <taxon>Onygenales</taxon>
        <taxon>Ajellomycetaceae</taxon>
        <taxon>Blastomyces</taxon>
    </lineage>
</organism>
<keyword evidence="2" id="KW-0812">Transmembrane</keyword>
<feature type="compositionally biased region" description="Polar residues" evidence="1">
    <location>
        <begin position="496"/>
        <end position="517"/>
    </location>
</feature>
<feature type="region of interest" description="Disordered" evidence="1">
    <location>
        <begin position="392"/>
        <end position="557"/>
    </location>
</feature>
<evidence type="ECO:0000256" key="1">
    <source>
        <dbReference type="SAM" id="MobiDB-lite"/>
    </source>
</evidence>
<dbReference type="STRING" id="2060906.A0A0H1B959"/>
<evidence type="ECO:0000313" key="4">
    <source>
        <dbReference type="Proteomes" id="UP000053573"/>
    </source>
</evidence>
<feature type="compositionally biased region" description="Basic and acidic residues" evidence="1">
    <location>
        <begin position="249"/>
        <end position="280"/>
    </location>
</feature>
<feature type="compositionally biased region" description="Basic and acidic residues" evidence="1">
    <location>
        <begin position="206"/>
        <end position="216"/>
    </location>
</feature>
<keyword evidence="2" id="KW-1133">Transmembrane helix</keyword>
<sequence length="602" mass="62599">MAAPEASKATDDAVPDHSAEDVATNDNLADSANAQPDTITTELPVTVERVEDVLEPVIADEPQASKQDEPISDPEPFAAEQLDDSTPDEPKVAPAEAAATVTEPETNEPNEVTEAAVEPENVELEVVETEQPTVTSATPAELPQQADARSEIAHDIPESTAEIPSTGSEITPSAELVSETVPTSDPVTEHAAAVAVATETCASASKDPEVSEKSEDVETSSVEPAGKEDGLDTAIEPSAAETVADELEESSKSKEEPAAPAPDEVREPKPQEPEAPKEIAVEIVQPTSLNPAEYPLIETPIEGSSSEPVVADDNQELVREAPPETEAKPELKALDAPSEEPRVETNGTTSKAPLENVPQEPVEEPAAAKVAAAALATAVVGAGITQLVSNTKEPVADKDIPSPIGEAPTEVASAVEAPSSSVPEATPSDKDMLSAKANTDKAVVNGNKPAPVPEADVDAPERVLAPAKAQEEPLARAAEPVEPAKQSVAEPEAPMPTTTSQAEPIPSGSTEPEPTTKPSESATADSTTTTTEPSPALAATMPTASGGADQSRPQTAGDLSATSITIHKRENFFKALWHAIFTSFFGGFFSAFRRGRRDTPRQ</sequence>
<dbReference type="AlphaFoldDB" id="A0A0H1B959"/>
<name>A0A0H1B959_9EURO</name>
<feature type="compositionally biased region" description="Low complexity" evidence="1">
    <location>
        <begin position="92"/>
        <end position="119"/>
    </location>
</feature>
<feature type="compositionally biased region" description="Polar residues" evidence="1">
    <location>
        <begin position="162"/>
        <end position="171"/>
    </location>
</feature>
<feature type="compositionally biased region" description="Low complexity" evidence="1">
    <location>
        <begin position="189"/>
        <end position="205"/>
    </location>
</feature>
<protein>
    <submittedName>
        <fullName evidence="3">Uncharacterized protein</fullName>
    </submittedName>
</protein>
<feature type="compositionally biased region" description="Basic and acidic residues" evidence="1">
    <location>
        <begin position="148"/>
        <end position="157"/>
    </location>
</feature>
<comment type="caution">
    <text evidence="3">The sequence shown here is derived from an EMBL/GenBank/DDBJ whole genome shotgun (WGS) entry which is preliminary data.</text>
</comment>